<organism evidence="10 11">
    <name type="scientific">Zingiber officinale</name>
    <name type="common">Ginger</name>
    <name type="synonym">Amomum zingiber</name>
    <dbReference type="NCBI Taxonomy" id="94328"/>
    <lineage>
        <taxon>Eukaryota</taxon>
        <taxon>Viridiplantae</taxon>
        <taxon>Streptophyta</taxon>
        <taxon>Embryophyta</taxon>
        <taxon>Tracheophyta</taxon>
        <taxon>Spermatophyta</taxon>
        <taxon>Magnoliopsida</taxon>
        <taxon>Liliopsida</taxon>
        <taxon>Zingiberales</taxon>
        <taxon>Zingiberaceae</taxon>
        <taxon>Zingiber</taxon>
    </lineage>
</organism>
<feature type="region of interest" description="Disordered" evidence="9">
    <location>
        <begin position="42"/>
        <end position="73"/>
    </location>
</feature>
<keyword evidence="8" id="KW-0813">Transport</keyword>
<keyword evidence="7 8" id="KW-0472">Membrane</keyword>
<accession>A0A8J5I0J5</accession>
<dbReference type="GO" id="GO:0005744">
    <property type="term" value="C:TIM23 mitochondrial import inner membrane translocase complex"/>
    <property type="evidence" value="ECO:0007669"/>
    <property type="project" value="UniProtKB-UniRule"/>
</dbReference>
<keyword evidence="8" id="KW-0653">Protein transport</keyword>
<comment type="subcellular location">
    <subcellularLocation>
        <location evidence="8">Mitochondrion inner membrane</location>
        <topology evidence="8">Single-pass membrane protein</topology>
    </subcellularLocation>
    <subcellularLocation>
        <location evidence="1">Mitochondrion membrane</location>
        <topology evidence="1">Single-pass membrane protein</topology>
    </subcellularLocation>
</comment>
<keyword evidence="8" id="KW-0999">Mitochondrion inner membrane</keyword>
<reference evidence="10 11" key="1">
    <citation type="submission" date="2020-08" db="EMBL/GenBank/DDBJ databases">
        <title>Plant Genome Project.</title>
        <authorList>
            <person name="Zhang R.-G."/>
        </authorList>
    </citation>
    <scope>NUCLEOTIDE SEQUENCE [LARGE SCALE GENOMIC DNA]</scope>
    <source>
        <tissue evidence="10">Rhizome</tissue>
    </source>
</reference>
<protein>
    <recommendedName>
        <fullName evidence="8">Mitochondrial import inner membrane translocase subunit Tim21</fullName>
    </recommendedName>
</protein>
<keyword evidence="4" id="KW-0809">Transit peptide</keyword>
<evidence type="ECO:0000256" key="8">
    <source>
        <dbReference type="RuleBase" id="RU367142"/>
    </source>
</evidence>
<keyword evidence="5 8" id="KW-1133">Transmembrane helix</keyword>
<evidence type="ECO:0000256" key="3">
    <source>
        <dbReference type="ARBA" id="ARBA00022692"/>
    </source>
</evidence>
<evidence type="ECO:0000256" key="2">
    <source>
        <dbReference type="ARBA" id="ARBA00010867"/>
    </source>
</evidence>
<evidence type="ECO:0000256" key="9">
    <source>
        <dbReference type="SAM" id="MobiDB-lite"/>
    </source>
</evidence>
<evidence type="ECO:0000313" key="11">
    <source>
        <dbReference type="Proteomes" id="UP000734854"/>
    </source>
</evidence>
<feature type="compositionally biased region" description="Basic and acidic residues" evidence="9">
    <location>
        <begin position="53"/>
        <end position="66"/>
    </location>
</feature>
<sequence length="168" mass="17826">MASRVLSGFARRTAARRLIPPSSRPEAIGNRSVGLPSAKESALGSLANSSNDNTDKPNKESRKDISTIEDPFDAPTYNIPEKPVTFTEGASYSLVILAGLGVAGVAAYAVFKELIFEPKELTAIVGTINLGSIPSETQSIDARPFSYCGSLPPDLCFAMGEDEMLDSL</sequence>
<dbReference type="InterPro" id="IPR013261">
    <property type="entry name" value="Tim21"/>
</dbReference>
<dbReference type="EMBL" id="JACMSC010000003">
    <property type="protein sequence ID" value="KAG6528397.1"/>
    <property type="molecule type" value="Genomic_DNA"/>
</dbReference>
<dbReference type="PANTHER" id="PTHR13032">
    <property type="entry name" value="MITOCHONDRIAL IMPORT INNER MEMBRANE TRANSLOCASE SUBUNIT TIM21"/>
    <property type="match status" value="1"/>
</dbReference>
<comment type="subunit">
    <text evidence="8">Component of the TIM23 complex.</text>
</comment>
<evidence type="ECO:0000256" key="5">
    <source>
        <dbReference type="ARBA" id="ARBA00022989"/>
    </source>
</evidence>
<dbReference type="GO" id="GO:0030150">
    <property type="term" value="P:protein import into mitochondrial matrix"/>
    <property type="evidence" value="ECO:0007669"/>
    <property type="project" value="UniProtKB-UniRule"/>
</dbReference>
<evidence type="ECO:0000313" key="10">
    <source>
        <dbReference type="EMBL" id="KAG6528397.1"/>
    </source>
</evidence>
<gene>
    <name evidence="10" type="ORF">ZIOFF_010553</name>
</gene>
<keyword evidence="8" id="KW-0811">Translocation</keyword>
<evidence type="ECO:0000256" key="6">
    <source>
        <dbReference type="ARBA" id="ARBA00023128"/>
    </source>
</evidence>
<evidence type="ECO:0000256" key="1">
    <source>
        <dbReference type="ARBA" id="ARBA00004304"/>
    </source>
</evidence>
<name>A0A8J5I0J5_ZINOF</name>
<comment type="caution">
    <text evidence="10">The sequence shown here is derived from an EMBL/GenBank/DDBJ whole genome shotgun (WGS) entry which is preliminary data.</text>
</comment>
<keyword evidence="11" id="KW-1185">Reference proteome</keyword>
<dbReference type="AlphaFoldDB" id="A0A8J5I0J5"/>
<evidence type="ECO:0000256" key="7">
    <source>
        <dbReference type="ARBA" id="ARBA00023136"/>
    </source>
</evidence>
<evidence type="ECO:0000256" key="4">
    <source>
        <dbReference type="ARBA" id="ARBA00022946"/>
    </source>
</evidence>
<dbReference type="Proteomes" id="UP000734854">
    <property type="component" value="Unassembled WGS sequence"/>
</dbReference>
<comment type="similarity">
    <text evidence="2 8">Belongs to the TIM21 family.</text>
</comment>
<keyword evidence="3 8" id="KW-0812">Transmembrane</keyword>
<proteinExistence type="inferred from homology"/>
<comment type="function">
    <text evidence="8">Essential component of the TIM23 complex, a complex that mediates the translocation of transit peptide-containing proteins across the mitochondrial inner membrane.</text>
</comment>
<feature type="transmembrane region" description="Helical" evidence="8">
    <location>
        <begin position="90"/>
        <end position="111"/>
    </location>
</feature>
<dbReference type="PANTHER" id="PTHR13032:SF6">
    <property type="entry name" value="MITOCHONDRIAL IMPORT INNER MEMBRANE TRANSLOCASE SUBUNIT TIM21"/>
    <property type="match status" value="1"/>
</dbReference>
<feature type="region of interest" description="Disordered" evidence="9">
    <location>
        <begin position="16"/>
        <end position="35"/>
    </location>
</feature>
<keyword evidence="6 8" id="KW-0496">Mitochondrion</keyword>